<accession>A0A1G7NDZ3</accession>
<dbReference type="RefSeq" id="WP_093082223.1">
    <property type="nucleotide sequence ID" value="NZ_FNBE01000006.1"/>
</dbReference>
<evidence type="ECO:0008006" key="3">
    <source>
        <dbReference type="Google" id="ProtNLM"/>
    </source>
</evidence>
<name>A0A1G7NDZ3_PSEOR</name>
<sequence>MRSSSVAGIAHLELFRGSEAVTHGYLSRNDLRRPRVQRLFRDVYTWSGIPVTHELRARAAALALPAGAVITGRAAASVRGAPVAWRDDPVDVVAPLTLRIGRRSGVLLRRTELRAEDSAPWGGGLIASPLRMGLDLLLGRALPDSTADLDQVLRCGLVDRAELAAALRARHDNGIVVARQAEQLATGVADSVPESKVRVHLVLAGLDPVAQYWIEVGGERIALVDLAFPARKVAVEYDGAWRDNQIWALNKDRERLNRVQAAGWRVVFVTAALLRNPARMVAEIRGALSTMEP</sequence>
<dbReference type="STRING" id="366584.SAMN05216377_106217"/>
<dbReference type="AlphaFoldDB" id="A0A1G7NDZ3"/>
<dbReference type="EMBL" id="FNBE01000006">
    <property type="protein sequence ID" value="SDF72325.1"/>
    <property type="molecule type" value="Genomic_DNA"/>
</dbReference>
<gene>
    <name evidence="1" type="ORF">SAMN05216377_106217</name>
</gene>
<dbReference type="Gene3D" id="3.40.960.10">
    <property type="entry name" value="VSR Endonuclease"/>
    <property type="match status" value="1"/>
</dbReference>
<dbReference type="Proteomes" id="UP000198967">
    <property type="component" value="Unassembled WGS sequence"/>
</dbReference>
<dbReference type="InterPro" id="IPR011335">
    <property type="entry name" value="Restrct_endonuc-II-like"/>
</dbReference>
<dbReference type="OrthoDB" id="3566910at2"/>
<evidence type="ECO:0000313" key="1">
    <source>
        <dbReference type="EMBL" id="SDF72325.1"/>
    </source>
</evidence>
<keyword evidence="2" id="KW-1185">Reference proteome</keyword>
<evidence type="ECO:0000313" key="2">
    <source>
        <dbReference type="Proteomes" id="UP000198967"/>
    </source>
</evidence>
<protein>
    <recommendedName>
        <fullName evidence="3">DUF559 domain-containing protein</fullName>
    </recommendedName>
</protein>
<reference evidence="1 2" key="1">
    <citation type="submission" date="2016-10" db="EMBL/GenBank/DDBJ databases">
        <authorList>
            <person name="de Groot N.N."/>
        </authorList>
    </citation>
    <scope>NUCLEOTIDE SEQUENCE [LARGE SCALE GENOMIC DNA]</scope>
    <source>
        <strain evidence="1 2">CGMCC 4.3143</strain>
    </source>
</reference>
<organism evidence="1 2">
    <name type="scientific">Pseudonocardia oroxyli</name>
    <dbReference type="NCBI Taxonomy" id="366584"/>
    <lineage>
        <taxon>Bacteria</taxon>
        <taxon>Bacillati</taxon>
        <taxon>Actinomycetota</taxon>
        <taxon>Actinomycetes</taxon>
        <taxon>Pseudonocardiales</taxon>
        <taxon>Pseudonocardiaceae</taxon>
        <taxon>Pseudonocardia</taxon>
    </lineage>
</organism>
<dbReference type="SUPFAM" id="SSF52980">
    <property type="entry name" value="Restriction endonuclease-like"/>
    <property type="match status" value="1"/>
</dbReference>
<proteinExistence type="predicted"/>